<comment type="cofactor">
    <cofactor evidence="2">
        <name>Zn(2+)</name>
        <dbReference type="ChEBI" id="CHEBI:29105"/>
    </cofactor>
</comment>
<dbReference type="GO" id="GO:0006508">
    <property type="term" value="P:proteolysis"/>
    <property type="evidence" value="ECO:0007669"/>
    <property type="project" value="UniProtKB-KW"/>
</dbReference>
<evidence type="ECO:0000256" key="10">
    <source>
        <dbReference type="ARBA" id="ARBA00022801"/>
    </source>
</evidence>
<dbReference type="EnsemblMetazoa" id="XM_020005661.1">
    <property type="protein sequence ID" value="XP_019861220.1"/>
    <property type="gene ID" value="LOC109580137"/>
</dbReference>
<dbReference type="EC" id="3.4.11.21" evidence="5"/>
<evidence type="ECO:0000256" key="5">
    <source>
        <dbReference type="ARBA" id="ARBA00011965"/>
    </source>
</evidence>
<evidence type="ECO:0000256" key="6">
    <source>
        <dbReference type="ARBA" id="ARBA00015118"/>
    </source>
</evidence>
<dbReference type="GO" id="GO:0004177">
    <property type="term" value="F:aminopeptidase activity"/>
    <property type="evidence" value="ECO:0007669"/>
    <property type="project" value="UniProtKB-KW"/>
</dbReference>
<sequence>MAAFKLDRAAVLKSAEGLIDFVNKGPSPYHVVEECKRQLMERNFTELKEKESWEIKPNGLYFVVNNFSTIIAFAVGGQYKPGNGFNAVGAHTDSPCLKVKPRSNRSRCGYLQVGVECYGGGIWHTWFDRDLTVAGRVVVRSSKGLEHKLVHIKKPILCVPNVCIHLARDDHLKFAPNKENHM</sequence>
<dbReference type="GO" id="GO:0005737">
    <property type="term" value="C:cytoplasm"/>
    <property type="evidence" value="ECO:0007669"/>
    <property type="project" value="UniProtKB-ARBA"/>
</dbReference>
<evidence type="ECO:0000256" key="4">
    <source>
        <dbReference type="ARBA" id="ARBA00011395"/>
    </source>
</evidence>
<dbReference type="GO" id="GO:0008270">
    <property type="term" value="F:zinc ion binding"/>
    <property type="evidence" value="ECO:0007669"/>
    <property type="project" value="InterPro"/>
</dbReference>
<accession>A0AAN0JWD8</accession>
<keyword evidence="7 13" id="KW-0031">Aminopeptidase</keyword>
<comment type="subunit">
    <text evidence="4">Tetrahedron-shaped homododecamer built from six homodimers.</text>
</comment>
<dbReference type="SUPFAM" id="SSF53187">
    <property type="entry name" value="Zn-dependent exopeptidases"/>
    <property type="match status" value="1"/>
</dbReference>
<dbReference type="Gene3D" id="2.30.250.10">
    <property type="entry name" value="Aminopeptidase i, Domain 2"/>
    <property type="match status" value="1"/>
</dbReference>
<evidence type="ECO:0000256" key="3">
    <source>
        <dbReference type="ARBA" id="ARBA00008290"/>
    </source>
</evidence>
<dbReference type="SUPFAM" id="SSF101821">
    <property type="entry name" value="Aminopeptidase/glucanase lid domain"/>
    <property type="match status" value="1"/>
</dbReference>
<evidence type="ECO:0000256" key="9">
    <source>
        <dbReference type="ARBA" id="ARBA00022723"/>
    </source>
</evidence>
<dbReference type="PRINTS" id="PR00932">
    <property type="entry name" value="AMINO1PTASE"/>
</dbReference>
<protein>
    <recommendedName>
        <fullName evidence="6">Aspartyl aminopeptidase</fullName>
        <ecNumber evidence="5">3.4.11.21</ecNumber>
    </recommendedName>
</protein>
<dbReference type="InterPro" id="IPR001948">
    <property type="entry name" value="Peptidase_M18"/>
</dbReference>
<dbReference type="Gene3D" id="3.40.630.10">
    <property type="entry name" value="Zn peptidases"/>
    <property type="match status" value="1"/>
</dbReference>
<comment type="catalytic activity">
    <reaction evidence="1">
        <text>Release of an N-terminal aspartate or glutamate from a peptide, with a preference for aspartate.</text>
        <dbReference type="EC" id="3.4.11.21"/>
    </reaction>
</comment>
<evidence type="ECO:0000256" key="7">
    <source>
        <dbReference type="ARBA" id="ARBA00022438"/>
    </source>
</evidence>
<dbReference type="InterPro" id="IPR023358">
    <property type="entry name" value="Peptidase_M18_dom2"/>
</dbReference>
<evidence type="ECO:0000256" key="8">
    <source>
        <dbReference type="ARBA" id="ARBA00022670"/>
    </source>
</evidence>
<dbReference type="Pfam" id="PF02127">
    <property type="entry name" value="Peptidase_M18"/>
    <property type="match status" value="1"/>
</dbReference>
<name>A0AAN0JWD8_AMPQE</name>
<comment type="similarity">
    <text evidence="3 13">Belongs to the peptidase M18 family.</text>
</comment>
<evidence type="ECO:0000256" key="2">
    <source>
        <dbReference type="ARBA" id="ARBA00001947"/>
    </source>
</evidence>
<evidence type="ECO:0000256" key="1">
    <source>
        <dbReference type="ARBA" id="ARBA00001335"/>
    </source>
</evidence>
<dbReference type="AlphaFoldDB" id="A0AAN0JWD8"/>
<keyword evidence="12 13" id="KW-0482">Metalloprotease</keyword>
<keyword evidence="11 13" id="KW-0862">Zinc</keyword>
<evidence type="ECO:0000313" key="15">
    <source>
        <dbReference type="Proteomes" id="UP000007879"/>
    </source>
</evidence>
<evidence type="ECO:0000256" key="13">
    <source>
        <dbReference type="RuleBase" id="RU004386"/>
    </source>
</evidence>
<dbReference type="KEGG" id="aqu:109580137"/>
<dbReference type="GO" id="GO:0008237">
    <property type="term" value="F:metallopeptidase activity"/>
    <property type="evidence" value="ECO:0007669"/>
    <property type="project" value="UniProtKB-KW"/>
</dbReference>
<dbReference type="GeneID" id="109580137"/>
<dbReference type="Proteomes" id="UP000007879">
    <property type="component" value="Unassembled WGS sequence"/>
</dbReference>
<dbReference type="PANTHER" id="PTHR28570:SF3">
    <property type="entry name" value="ASPARTYL AMINOPEPTIDASE"/>
    <property type="match status" value="1"/>
</dbReference>
<reference evidence="14" key="2">
    <citation type="submission" date="2024-06" db="UniProtKB">
        <authorList>
            <consortium name="EnsemblMetazoa"/>
        </authorList>
    </citation>
    <scope>IDENTIFICATION</scope>
</reference>
<keyword evidence="9 13" id="KW-0479">Metal-binding</keyword>
<keyword evidence="10 13" id="KW-0378">Hydrolase</keyword>
<evidence type="ECO:0000313" key="14">
    <source>
        <dbReference type="EnsemblMetazoa" id="XP_019861220.1"/>
    </source>
</evidence>
<evidence type="ECO:0000256" key="11">
    <source>
        <dbReference type="ARBA" id="ARBA00022833"/>
    </source>
</evidence>
<keyword evidence="15" id="KW-1185">Reference proteome</keyword>
<dbReference type="FunFam" id="2.30.250.10:FF:000001">
    <property type="entry name" value="Aspartyl aminopeptidase 1"/>
    <property type="match status" value="1"/>
</dbReference>
<dbReference type="PANTHER" id="PTHR28570">
    <property type="entry name" value="ASPARTYL AMINOPEPTIDASE"/>
    <property type="match status" value="1"/>
</dbReference>
<organism evidence="14 15">
    <name type="scientific">Amphimedon queenslandica</name>
    <name type="common">Sponge</name>
    <dbReference type="NCBI Taxonomy" id="400682"/>
    <lineage>
        <taxon>Eukaryota</taxon>
        <taxon>Metazoa</taxon>
        <taxon>Porifera</taxon>
        <taxon>Demospongiae</taxon>
        <taxon>Heteroscleromorpha</taxon>
        <taxon>Haplosclerida</taxon>
        <taxon>Niphatidae</taxon>
        <taxon>Amphimedon</taxon>
    </lineage>
</organism>
<keyword evidence="8 13" id="KW-0645">Protease</keyword>
<reference evidence="15" key="1">
    <citation type="journal article" date="2010" name="Nature">
        <title>The Amphimedon queenslandica genome and the evolution of animal complexity.</title>
        <authorList>
            <person name="Srivastava M."/>
            <person name="Simakov O."/>
            <person name="Chapman J."/>
            <person name="Fahey B."/>
            <person name="Gauthier M.E."/>
            <person name="Mitros T."/>
            <person name="Richards G.S."/>
            <person name="Conaco C."/>
            <person name="Dacre M."/>
            <person name="Hellsten U."/>
            <person name="Larroux C."/>
            <person name="Putnam N.H."/>
            <person name="Stanke M."/>
            <person name="Adamska M."/>
            <person name="Darling A."/>
            <person name="Degnan S.M."/>
            <person name="Oakley T.H."/>
            <person name="Plachetzki D.C."/>
            <person name="Zhai Y."/>
            <person name="Adamski M."/>
            <person name="Calcino A."/>
            <person name="Cummins S.F."/>
            <person name="Goodstein D.M."/>
            <person name="Harris C."/>
            <person name="Jackson D.J."/>
            <person name="Leys S.P."/>
            <person name="Shu S."/>
            <person name="Woodcroft B.J."/>
            <person name="Vervoort M."/>
            <person name="Kosik K.S."/>
            <person name="Manning G."/>
            <person name="Degnan B.M."/>
            <person name="Rokhsar D.S."/>
        </authorList>
    </citation>
    <scope>NUCLEOTIDE SEQUENCE [LARGE SCALE GENOMIC DNA]</scope>
</reference>
<evidence type="ECO:0000256" key="12">
    <source>
        <dbReference type="ARBA" id="ARBA00023049"/>
    </source>
</evidence>
<dbReference type="RefSeq" id="XP_019861220.1">
    <property type="nucleotide sequence ID" value="XM_020005661.1"/>
</dbReference>
<proteinExistence type="inferred from homology"/>